<dbReference type="RefSeq" id="WP_209768518.1">
    <property type="nucleotide sequence ID" value="NZ_JAGINP010000015.1"/>
</dbReference>
<protein>
    <recommendedName>
        <fullName evidence="4">SPW repeat-containing protein</fullName>
    </recommendedName>
</protein>
<comment type="caution">
    <text evidence="2">The sequence shown here is derived from an EMBL/GenBank/DDBJ whole genome shotgun (WGS) entry which is preliminary data.</text>
</comment>
<keyword evidence="1" id="KW-0812">Transmembrane</keyword>
<keyword evidence="3" id="KW-1185">Reference proteome</keyword>
<keyword evidence="1" id="KW-1133">Transmembrane helix</keyword>
<evidence type="ECO:0000256" key="1">
    <source>
        <dbReference type="SAM" id="Phobius"/>
    </source>
</evidence>
<gene>
    <name evidence="2" type="ORF">J2851_004139</name>
</gene>
<feature type="transmembrane region" description="Helical" evidence="1">
    <location>
        <begin position="28"/>
        <end position="46"/>
    </location>
</feature>
<accession>A0ABS4SP68</accession>
<evidence type="ECO:0000313" key="3">
    <source>
        <dbReference type="Proteomes" id="UP000781958"/>
    </source>
</evidence>
<organism evidence="2 3">
    <name type="scientific">Azospirillum rugosum</name>
    <dbReference type="NCBI Taxonomy" id="416170"/>
    <lineage>
        <taxon>Bacteria</taxon>
        <taxon>Pseudomonadati</taxon>
        <taxon>Pseudomonadota</taxon>
        <taxon>Alphaproteobacteria</taxon>
        <taxon>Rhodospirillales</taxon>
        <taxon>Azospirillaceae</taxon>
        <taxon>Azospirillum</taxon>
    </lineage>
</organism>
<reference evidence="2 3" key="1">
    <citation type="submission" date="2021-03" db="EMBL/GenBank/DDBJ databases">
        <title>Genomic Encyclopedia of Type Strains, Phase III (KMG-III): the genomes of soil and plant-associated and newly described type strains.</title>
        <authorList>
            <person name="Whitman W."/>
        </authorList>
    </citation>
    <scope>NUCLEOTIDE SEQUENCE [LARGE SCALE GENOMIC DNA]</scope>
    <source>
        <strain evidence="2 3">IMMIB AFH-6</strain>
    </source>
</reference>
<dbReference type="Proteomes" id="UP000781958">
    <property type="component" value="Unassembled WGS sequence"/>
</dbReference>
<keyword evidence="1" id="KW-0472">Membrane</keyword>
<dbReference type="EMBL" id="JAGINP010000015">
    <property type="protein sequence ID" value="MBP2294350.1"/>
    <property type="molecule type" value="Genomic_DNA"/>
</dbReference>
<sequence length="118" mass="12752">MWMPDPWDWRGWKGPEDDKPLSRNEEHLIRWGLTVAFCLFVASLYPAELMPMLGVLLLMGAIAAATAAELREEPVFAAHFTLWDEAAASAALGLLALLAPSLRPGLVVARLLAGGAVS</sequence>
<evidence type="ECO:0008006" key="4">
    <source>
        <dbReference type="Google" id="ProtNLM"/>
    </source>
</evidence>
<name>A0ABS4SP68_9PROT</name>
<evidence type="ECO:0000313" key="2">
    <source>
        <dbReference type="EMBL" id="MBP2294350.1"/>
    </source>
</evidence>
<proteinExistence type="predicted"/>